<keyword evidence="9" id="KW-0378">Hydrolase</keyword>
<dbReference type="PANTHER" id="PTHR18063">
    <property type="entry name" value="NF-E2 INDUCIBLE PROTEIN"/>
    <property type="match status" value="1"/>
</dbReference>
<keyword evidence="5" id="KW-0479">Metal-binding</keyword>
<feature type="domain" description="C2H2-type" evidence="17">
    <location>
        <begin position="853"/>
        <end position="880"/>
    </location>
</feature>
<organism evidence="18 19">
    <name type="scientific">Knipowitschia caucasica</name>
    <name type="common">Caucasian dwarf goby</name>
    <name type="synonym">Pomatoschistus caucasicus</name>
    <dbReference type="NCBI Taxonomy" id="637954"/>
    <lineage>
        <taxon>Eukaryota</taxon>
        <taxon>Metazoa</taxon>
        <taxon>Chordata</taxon>
        <taxon>Craniata</taxon>
        <taxon>Vertebrata</taxon>
        <taxon>Euteleostomi</taxon>
        <taxon>Actinopterygii</taxon>
        <taxon>Neopterygii</taxon>
        <taxon>Teleostei</taxon>
        <taxon>Neoteleostei</taxon>
        <taxon>Acanthomorphata</taxon>
        <taxon>Gobiaria</taxon>
        <taxon>Gobiiformes</taxon>
        <taxon>Gobioidei</taxon>
        <taxon>Gobiidae</taxon>
        <taxon>Gobiinae</taxon>
        <taxon>Knipowitschia</taxon>
    </lineage>
</organism>
<gene>
    <name evidence="18" type="ORF">KC01_LOCUS14358</name>
</gene>
<keyword evidence="7 15" id="KW-0863">Zinc-finger</keyword>
<evidence type="ECO:0000256" key="13">
    <source>
        <dbReference type="ARBA" id="ARBA00041739"/>
    </source>
</evidence>
<dbReference type="SMART" id="SM00355">
    <property type="entry name" value="ZnF_C2H2"/>
    <property type="match status" value="3"/>
</dbReference>
<dbReference type="FunFam" id="3.30.160.60:FF:000100">
    <property type="entry name" value="Zinc finger 45-like"/>
    <property type="match status" value="1"/>
</dbReference>
<keyword evidence="11" id="KW-0862">Zinc</keyword>
<comment type="similarity">
    <text evidence="2">Belongs to the MINDY deubiquitinase family. FAM63 subfamily.</text>
</comment>
<keyword evidence="4" id="KW-0645">Protease</keyword>
<dbReference type="InterPro" id="IPR033979">
    <property type="entry name" value="MINDY_domain"/>
</dbReference>
<evidence type="ECO:0000313" key="18">
    <source>
        <dbReference type="EMBL" id="CAL1583953.1"/>
    </source>
</evidence>
<feature type="compositionally biased region" description="Polar residues" evidence="16">
    <location>
        <begin position="214"/>
        <end position="225"/>
    </location>
</feature>
<dbReference type="Gene3D" id="3.30.160.60">
    <property type="entry name" value="Classic Zinc Finger"/>
    <property type="match status" value="3"/>
</dbReference>
<dbReference type="GO" id="GO:1990380">
    <property type="term" value="F:K48-linked deubiquitinase activity"/>
    <property type="evidence" value="ECO:0007669"/>
    <property type="project" value="InterPro"/>
</dbReference>
<feature type="region of interest" description="Disordered" evidence="16">
    <location>
        <begin position="555"/>
        <end position="593"/>
    </location>
</feature>
<evidence type="ECO:0000256" key="2">
    <source>
        <dbReference type="ARBA" id="ARBA00006616"/>
    </source>
</evidence>
<feature type="compositionally biased region" description="Low complexity" evidence="16">
    <location>
        <begin position="203"/>
        <end position="213"/>
    </location>
</feature>
<dbReference type="GO" id="GO:0071108">
    <property type="term" value="P:protein K48-linked deubiquitination"/>
    <property type="evidence" value="ECO:0007669"/>
    <property type="project" value="TreeGrafter"/>
</dbReference>
<feature type="compositionally biased region" description="Basic and acidic residues" evidence="16">
    <location>
        <begin position="647"/>
        <end position="659"/>
    </location>
</feature>
<evidence type="ECO:0000313" key="19">
    <source>
        <dbReference type="Proteomes" id="UP001497482"/>
    </source>
</evidence>
<dbReference type="EC" id="3.4.19.12" evidence="3"/>
<dbReference type="GO" id="GO:0016807">
    <property type="term" value="F:cysteine-type carboxypeptidase activity"/>
    <property type="evidence" value="ECO:0007669"/>
    <property type="project" value="TreeGrafter"/>
</dbReference>
<feature type="compositionally biased region" description="Low complexity" evidence="16">
    <location>
        <begin position="557"/>
        <end position="586"/>
    </location>
</feature>
<evidence type="ECO:0000256" key="16">
    <source>
        <dbReference type="SAM" id="MobiDB-lite"/>
    </source>
</evidence>
<comment type="catalytic activity">
    <reaction evidence="1">
        <text>Thiol-dependent hydrolysis of ester, thioester, amide, peptide and isopeptide bonds formed by the C-terminal Gly of ubiquitin (a 76-residue protein attached to proteins as an intracellular targeting signal).</text>
        <dbReference type="EC" id="3.4.19.12"/>
    </reaction>
</comment>
<keyword evidence="10" id="KW-0788">Thiol protease</keyword>
<feature type="domain" description="C2H2-type" evidence="17">
    <location>
        <begin position="881"/>
        <end position="908"/>
    </location>
</feature>
<dbReference type="SUPFAM" id="SSF57667">
    <property type="entry name" value="beta-beta-alpha zinc fingers"/>
    <property type="match status" value="2"/>
</dbReference>
<name>A0AAV2K4Y0_KNICA</name>
<feature type="compositionally biased region" description="Low complexity" evidence="16">
    <location>
        <begin position="240"/>
        <end position="254"/>
    </location>
</feature>
<dbReference type="PROSITE" id="PS50157">
    <property type="entry name" value="ZINC_FINGER_C2H2_2"/>
    <property type="match status" value="3"/>
</dbReference>
<keyword evidence="6" id="KW-0677">Repeat</keyword>
<dbReference type="GO" id="GO:0008270">
    <property type="term" value="F:zinc ion binding"/>
    <property type="evidence" value="ECO:0007669"/>
    <property type="project" value="UniProtKB-KW"/>
</dbReference>
<dbReference type="InterPro" id="IPR007518">
    <property type="entry name" value="MINDY"/>
</dbReference>
<evidence type="ECO:0000256" key="8">
    <source>
        <dbReference type="ARBA" id="ARBA00022786"/>
    </source>
</evidence>
<evidence type="ECO:0000256" key="3">
    <source>
        <dbReference type="ARBA" id="ARBA00012759"/>
    </source>
</evidence>
<evidence type="ECO:0000256" key="11">
    <source>
        <dbReference type="ARBA" id="ARBA00022833"/>
    </source>
</evidence>
<dbReference type="PROSITE" id="PS00028">
    <property type="entry name" value="ZINC_FINGER_C2H2_1"/>
    <property type="match status" value="3"/>
</dbReference>
<evidence type="ECO:0000256" key="7">
    <source>
        <dbReference type="ARBA" id="ARBA00022771"/>
    </source>
</evidence>
<evidence type="ECO:0000256" key="15">
    <source>
        <dbReference type="PROSITE-ProRule" id="PRU00042"/>
    </source>
</evidence>
<evidence type="ECO:0000256" key="5">
    <source>
        <dbReference type="ARBA" id="ARBA00022723"/>
    </source>
</evidence>
<evidence type="ECO:0000256" key="6">
    <source>
        <dbReference type="ARBA" id="ARBA00022737"/>
    </source>
</evidence>
<evidence type="ECO:0000256" key="14">
    <source>
        <dbReference type="ARBA" id="ARBA00043188"/>
    </source>
</evidence>
<accession>A0AAV2K4Y0</accession>
<feature type="domain" description="C2H2-type" evidence="17">
    <location>
        <begin position="908"/>
        <end position="931"/>
    </location>
</feature>
<dbReference type="Pfam" id="PF04424">
    <property type="entry name" value="MINDY_DUB"/>
    <property type="match status" value="1"/>
</dbReference>
<feature type="region of interest" description="Disordered" evidence="16">
    <location>
        <begin position="160"/>
        <end position="256"/>
    </location>
</feature>
<reference evidence="18 19" key="1">
    <citation type="submission" date="2024-04" db="EMBL/GenBank/DDBJ databases">
        <authorList>
            <person name="Waldvogel A.-M."/>
            <person name="Schoenle A."/>
        </authorList>
    </citation>
    <scope>NUCLEOTIDE SEQUENCE [LARGE SCALE GENOMIC DNA]</scope>
</reference>
<feature type="region of interest" description="Disordered" evidence="16">
    <location>
        <begin position="640"/>
        <end position="659"/>
    </location>
</feature>
<dbReference type="EMBL" id="OZ035838">
    <property type="protein sequence ID" value="CAL1583953.1"/>
    <property type="molecule type" value="Genomic_DNA"/>
</dbReference>
<dbReference type="GO" id="GO:0005829">
    <property type="term" value="C:cytosol"/>
    <property type="evidence" value="ECO:0007669"/>
    <property type="project" value="TreeGrafter"/>
</dbReference>
<sequence>MRVCSLHFHSGKPSYEMLENHPDWTPSLRGGQWSSVWPEEEDFRSDTTPILTVILESVFNRHRARGRGCGCPLMDSPQVSADRIPGDVKKEEGPAVERPESVVFLCIEESSRMTSDEHSTDSASFPSLTDVITDNDITDDVTTTDLTTDDIITVSVSPEPTLTADWTGSAAAAPPFSSTGTPPCDQTTPLSRQAPPLEPLPSLPAALPQTSSSIPRTASEASPTGTGPDGVGPAEGEEPATQGAGPDDQGAGPASQGAGLYQVKWINWKHKQTPVVTQSQNGPCPLLAIINTLLLRWKVKFPAQTEVVTTEELMTHLGECVLSVTPREKSQGEELNFQQNISDVMSVLPKLCTGLDVNVRFTGVSDFEFTPECIVFDLLDIALYHGWLLDPQSPEAVAAVGKLSYNQLVEKIIDCKHSSDSSKVSQGLAAEQFLDSTASQLSYHGLCELTSKVTEGEICVLFRNNHFSTMVKTQGHLYLLVTDQFLSESVVWESLHNVEGDGNFCDADFRLKRPDPVYNQSTDQDFLVAVSLQQQEGDPVSLSDAELARQLQQEEYQSTANTANTTSTASTASTTAPAQARSQTQSTRRRDKDSDCVLFRGQKYDMQNGAVTALLPVLSECGNKNKRAWILHKLCLRNQTEGGPRTEGGRDPEPPGDPRRLKTTLELTVRLTMCRFALQLREAVKQRLFVAVEEVCELLEKSIRDYEELLMREYERRQRVLQAAPGDAAPDCPLGAAESTLLKQEEEPEEVTSQICEAVKKEEQLSDAEVSSALPQFDQQEELSLQAWTEESDDTEGLTGGVDDCELPPGGVADCGPPPMGVTDCRLPAGGVAECTQAPVTSRGRRPPQRRVHECPLCCLRFQSSFNLETHLRVHTGERPFVCGVCGKTFNRKDSLNNHRKIHAGESFSCEHCGKSYSDKSNLRRHMLSVHGLKGTART</sequence>
<dbReference type="GO" id="GO:0004843">
    <property type="term" value="F:cysteine-type deubiquitinase activity"/>
    <property type="evidence" value="ECO:0007669"/>
    <property type="project" value="UniProtKB-EC"/>
</dbReference>
<proteinExistence type="inferred from homology"/>
<evidence type="ECO:0000256" key="9">
    <source>
        <dbReference type="ARBA" id="ARBA00022801"/>
    </source>
</evidence>
<dbReference type="FunFam" id="3.30.160.60:FF:002343">
    <property type="entry name" value="Zinc finger protein 33A"/>
    <property type="match status" value="1"/>
</dbReference>
<evidence type="ECO:0000256" key="1">
    <source>
        <dbReference type="ARBA" id="ARBA00000707"/>
    </source>
</evidence>
<dbReference type="Proteomes" id="UP001497482">
    <property type="component" value="Chromosome 16"/>
</dbReference>
<evidence type="ECO:0000256" key="10">
    <source>
        <dbReference type="ARBA" id="ARBA00022807"/>
    </source>
</evidence>
<dbReference type="Pfam" id="PF00096">
    <property type="entry name" value="zf-C2H2"/>
    <property type="match status" value="2"/>
</dbReference>
<protein>
    <recommendedName>
        <fullName evidence="12">Ubiquitin carboxyl-terminal hydrolase MINDY-1</fullName>
        <ecNumber evidence="3">3.4.19.12</ecNumber>
    </recommendedName>
    <alternativeName>
        <fullName evidence="14">Deubiquitinating enzyme MINDY-1</fullName>
    </alternativeName>
    <alternativeName>
        <fullName evidence="13">Protein FAM63A</fullName>
    </alternativeName>
</protein>
<dbReference type="InterPro" id="IPR013087">
    <property type="entry name" value="Znf_C2H2_type"/>
</dbReference>
<dbReference type="GO" id="GO:0071944">
    <property type="term" value="C:cell periphery"/>
    <property type="evidence" value="ECO:0007669"/>
    <property type="project" value="TreeGrafter"/>
</dbReference>
<keyword evidence="8" id="KW-0833">Ubl conjugation pathway</keyword>
<dbReference type="PANTHER" id="PTHR18063:SF7">
    <property type="entry name" value="UBIQUITIN CARBOXYL-TERMINAL HYDROLASE MINDY-1"/>
    <property type="match status" value="1"/>
</dbReference>
<evidence type="ECO:0000259" key="17">
    <source>
        <dbReference type="PROSITE" id="PS50157"/>
    </source>
</evidence>
<dbReference type="InterPro" id="IPR036236">
    <property type="entry name" value="Znf_C2H2_sf"/>
</dbReference>
<feature type="compositionally biased region" description="Polar residues" evidence="16">
    <location>
        <begin position="176"/>
        <end position="191"/>
    </location>
</feature>
<evidence type="ECO:0000256" key="12">
    <source>
        <dbReference type="ARBA" id="ARBA00039965"/>
    </source>
</evidence>
<dbReference type="AlphaFoldDB" id="A0AAV2K4Y0"/>
<dbReference type="GO" id="GO:0006508">
    <property type="term" value="P:proteolysis"/>
    <property type="evidence" value="ECO:0007669"/>
    <property type="project" value="UniProtKB-KW"/>
</dbReference>
<keyword evidence="19" id="KW-1185">Reference proteome</keyword>
<evidence type="ECO:0000256" key="4">
    <source>
        <dbReference type="ARBA" id="ARBA00022670"/>
    </source>
</evidence>